<evidence type="ECO:0000259" key="8">
    <source>
        <dbReference type="Pfam" id="PF10495"/>
    </source>
</evidence>
<feature type="compositionally biased region" description="Polar residues" evidence="7">
    <location>
        <begin position="115"/>
        <end position="126"/>
    </location>
</feature>
<feature type="coiled-coil region" evidence="6">
    <location>
        <begin position="1282"/>
        <end position="1390"/>
    </location>
</feature>
<proteinExistence type="predicted"/>
<evidence type="ECO:0000313" key="10">
    <source>
        <dbReference type="Proteomes" id="UP001182556"/>
    </source>
</evidence>
<feature type="compositionally biased region" description="Low complexity" evidence="7">
    <location>
        <begin position="75"/>
        <end position="96"/>
    </location>
</feature>
<name>A0AAD9CXI3_PAPLA</name>
<feature type="coiled-coil region" evidence="6">
    <location>
        <begin position="898"/>
        <end position="946"/>
    </location>
</feature>
<feature type="compositionally biased region" description="Polar residues" evidence="7">
    <location>
        <begin position="230"/>
        <end position="267"/>
    </location>
</feature>
<evidence type="ECO:0000256" key="5">
    <source>
        <dbReference type="ARBA" id="ARBA00023212"/>
    </source>
</evidence>
<dbReference type="GO" id="GO:0005737">
    <property type="term" value="C:cytoplasm"/>
    <property type="evidence" value="ECO:0007669"/>
    <property type="project" value="UniProtKB-ARBA"/>
</dbReference>
<evidence type="ECO:0000256" key="4">
    <source>
        <dbReference type="ARBA" id="ARBA00023054"/>
    </source>
</evidence>
<feature type="compositionally biased region" description="Polar residues" evidence="7">
    <location>
        <begin position="370"/>
        <end position="398"/>
    </location>
</feature>
<feature type="compositionally biased region" description="Polar residues" evidence="7">
    <location>
        <begin position="46"/>
        <end position="59"/>
    </location>
</feature>
<evidence type="ECO:0000313" key="9">
    <source>
        <dbReference type="EMBL" id="KAK1922463.1"/>
    </source>
</evidence>
<evidence type="ECO:0000256" key="7">
    <source>
        <dbReference type="SAM" id="MobiDB-lite"/>
    </source>
</evidence>
<gene>
    <name evidence="9" type="ORF">DB88DRAFT_495193</name>
</gene>
<dbReference type="PANTHER" id="PTHR19327:SF0">
    <property type="entry name" value="GOLGIN SUBFAMILY A MEMBER 4"/>
    <property type="match status" value="1"/>
</dbReference>
<feature type="region of interest" description="Disordered" evidence="7">
    <location>
        <begin position="615"/>
        <end position="683"/>
    </location>
</feature>
<dbReference type="PANTHER" id="PTHR19327">
    <property type="entry name" value="GOLGIN"/>
    <property type="match status" value="1"/>
</dbReference>
<evidence type="ECO:0000256" key="2">
    <source>
        <dbReference type="ARBA" id="ARBA00022490"/>
    </source>
</evidence>
<dbReference type="Proteomes" id="UP001182556">
    <property type="component" value="Unassembled WGS sequence"/>
</dbReference>
<feature type="compositionally biased region" description="Polar residues" evidence="7">
    <location>
        <begin position="655"/>
        <end position="676"/>
    </location>
</feature>
<feature type="region of interest" description="Disordered" evidence="7">
    <location>
        <begin position="27"/>
        <end position="307"/>
    </location>
</feature>
<keyword evidence="3" id="KW-0597">Phosphoprotein</keyword>
<accession>A0AAD9CXI3</accession>
<comment type="caution">
    <text evidence="9">The sequence shown here is derived from an EMBL/GenBank/DDBJ whole genome shotgun (WGS) entry which is preliminary data.</text>
</comment>
<sequence>MAVPYPSYTPERLLARVEQLEDIELPSLPSFQHDDPDFESGIITEAESSLDASDYSNATHMPLPDITTPHPLRKSFLPPSASSHSSGISSETSIGSPYPPPMVHSQTPSPYAPTTALTSTPQTLPPRTSSESTRDETRTWQTPGELSRSFSGQEIQIDGLNQGKKGEDSMTVDFPTDERSSTDDLDMEPFSRRLSSSNVVFDRRGQRTTLDAHQPPNGIREGELLAPIPSVSQTSSSLDAPSTPSPFDNQPQGRMPSLSRSEMSASDPSEAASTPEGPSRDPHIATPRESRAGSLVSPAPRRLEWNDYIESPDYFTPDHSEERSESVDQMALPSLGSLIPTDISSPIKNTPMRDLATPGLARLNSRDRQQSGQSPNYRTGTPLSDITPNQNTPMQFPSVSVLDGTPSKQSDFSTPRAPLDDIARRKSHVLAVLNSGGLPARVYKTARGTPHPLRRVSTAQQYETTQEESSLQSSSPGVSTHEEDVPQIKADISHITGDNESFVSIASSADLTSDRRATSYKQGLSRGNTSFPTILLPTSTLHSSPGNIIRGPLGEQRADGIKIHKHLNAMNKQLLDTNAELAREAEAWKDEVQRLRRCLDDAGVQIEDIDIAAKMGARSQTSDESSASIPNGTSSSVQESARQTPRPITCLSEEATMNSTGEVSQRQVTQSLGSGSESEDRSARFFGSEQAAMLEEMAERLEVLERGLDEKDQLIAELEERLQGARADDVSSESDADKERADLRRALEIAEEARIFLQTEFAQKTEQHAREFANICAEFESQVSSLESRLAGANDTIKAMQPKTVESGMVPSGNGGGKPENEGLLDLAEAQADLHAARREIESLRVLLDDKESEKQEVVLRAQPVQAELLLPAESGTPTTIARAPEDVITHPASETEIIHLQRTNEELRKEISEREKDLRNLVETNERLESELDVAASERHKAVHELITEIDRLNGLLSDSNGVIAQREAELETVRARQSESAELDNGDKKAIELMESHLEDAFREIGRLKHQLAAGPHLQSTLDAREARIESLEREKAALQDRLSATREATPGLPIAASPFRATPFVNKAIASLRLPSTPGPLQELSWLHTTVGDANEPLLRAQIDKLQTELINANGQLDSNFSRLEAAGLNGIRLAEELATAQARILELEDELLALAQRDKASQALLSERKSQESQGDDRVKRALKGVHKQMDDLQSEHHAERSRILRENKRLTAVVSEIRRDHSMDLQAVKADADRVLASKDSEIRRLKSDLLSVQRQLDSQRKVWFQMPGLGADFLISQEIEQTAAELKEAEKRLDSQRSQYDRLTRGQKDTTSVSLDDHRRLVNQLRESLQACEEKASELAKNNKTLEASLKIAEERISRLQAERASTADELMAFERDLRNQQKESQRFGVELQKLKVDQQSKAARHALQLATSEREVRIAQQRIKIVERELLEAQKARASMESQQASNPAGLLGDQRAKYQQQAKDLAIQIRYLKAKFTRESTFRNALSLQKRYLLLLVGGMSLSEQATLKQIAAMGYPIPEPPRRRRTLKAVGIAVLSLIRARNSAAVWRCQRTEKLEAVAARAARKRVLAQ</sequence>
<keyword evidence="4 6" id="KW-0175">Coiled coil</keyword>
<evidence type="ECO:0000256" key="1">
    <source>
        <dbReference type="ARBA" id="ARBA00004267"/>
    </source>
</evidence>
<feature type="compositionally biased region" description="Low complexity" evidence="7">
    <location>
        <begin position="457"/>
        <end position="479"/>
    </location>
</feature>
<feature type="coiled-coil region" evidence="6">
    <location>
        <begin position="1416"/>
        <end position="1483"/>
    </location>
</feature>
<feature type="compositionally biased region" description="Basic and acidic residues" evidence="7">
    <location>
        <begin position="278"/>
        <end position="291"/>
    </location>
</feature>
<feature type="compositionally biased region" description="Polar residues" evidence="7">
    <location>
        <begin position="618"/>
        <end position="643"/>
    </location>
</feature>
<feature type="coiled-coil region" evidence="6">
    <location>
        <begin position="1024"/>
        <end position="1051"/>
    </location>
</feature>
<evidence type="ECO:0000256" key="6">
    <source>
        <dbReference type="SAM" id="Coils"/>
    </source>
</evidence>
<feature type="coiled-coil region" evidence="6">
    <location>
        <begin position="694"/>
        <end position="796"/>
    </location>
</feature>
<feature type="coiled-coil region" evidence="6">
    <location>
        <begin position="827"/>
        <end position="854"/>
    </location>
</feature>
<dbReference type="InterPro" id="IPR019528">
    <property type="entry name" value="PACT_domain"/>
</dbReference>
<evidence type="ECO:0000256" key="3">
    <source>
        <dbReference type="ARBA" id="ARBA00022553"/>
    </source>
</evidence>
<feature type="coiled-coil region" evidence="6">
    <location>
        <begin position="564"/>
        <end position="598"/>
    </location>
</feature>
<keyword evidence="10" id="KW-1185">Reference proteome</keyword>
<comment type="subcellular location">
    <subcellularLocation>
        <location evidence="1">Cytoplasm</location>
        <location evidence="1">Cytoskeleton</location>
        <location evidence="1">Microtubule organizing center</location>
    </subcellularLocation>
</comment>
<feature type="domain" description="Pericentrin/AKAP-450 centrosomal targeting" evidence="8">
    <location>
        <begin position="1483"/>
        <end position="1556"/>
    </location>
</feature>
<keyword evidence="2" id="KW-0963">Cytoplasm</keyword>
<feature type="compositionally biased region" description="Polar residues" evidence="7">
    <location>
        <begin position="140"/>
        <end position="154"/>
    </location>
</feature>
<reference evidence="9" key="1">
    <citation type="submission" date="2023-02" db="EMBL/GenBank/DDBJ databases">
        <title>Identification and recombinant expression of a fungal hydrolase from Papiliotrema laurentii that hydrolyzes apple cutin and clears colloidal polyester polyurethane.</title>
        <authorList>
            <consortium name="DOE Joint Genome Institute"/>
            <person name="Roman V.A."/>
            <person name="Bojanowski C."/>
            <person name="Crable B.R."/>
            <person name="Wagner D.N."/>
            <person name="Hung C.S."/>
            <person name="Nadeau L.J."/>
            <person name="Schratz L."/>
            <person name="Haridas S."/>
            <person name="Pangilinan J."/>
            <person name="Lipzen A."/>
            <person name="Na H."/>
            <person name="Yan M."/>
            <person name="Ng V."/>
            <person name="Grigoriev I.V."/>
            <person name="Spatafora J.W."/>
            <person name="Barlow D."/>
            <person name="Biffinger J."/>
            <person name="Kelley-Loughnane N."/>
            <person name="Varaljay V.A."/>
            <person name="Crookes-Goodson W.J."/>
        </authorList>
    </citation>
    <scope>NUCLEOTIDE SEQUENCE</scope>
    <source>
        <strain evidence="9">5307AH</strain>
    </source>
</reference>
<dbReference type="Pfam" id="PF10495">
    <property type="entry name" value="PACT_coil_coil"/>
    <property type="match status" value="1"/>
</dbReference>
<protein>
    <recommendedName>
        <fullName evidence="8">Pericentrin/AKAP-450 centrosomal targeting domain-containing protein</fullName>
    </recommendedName>
</protein>
<feature type="region of interest" description="Disordered" evidence="7">
    <location>
        <begin position="361"/>
        <end position="417"/>
    </location>
</feature>
<feature type="region of interest" description="Disordered" evidence="7">
    <location>
        <begin position="450"/>
        <end position="483"/>
    </location>
</feature>
<dbReference type="EMBL" id="JAODAN010000008">
    <property type="protein sequence ID" value="KAK1922463.1"/>
    <property type="molecule type" value="Genomic_DNA"/>
</dbReference>
<organism evidence="9 10">
    <name type="scientific">Papiliotrema laurentii</name>
    <name type="common">Cryptococcus laurentii</name>
    <dbReference type="NCBI Taxonomy" id="5418"/>
    <lineage>
        <taxon>Eukaryota</taxon>
        <taxon>Fungi</taxon>
        <taxon>Dikarya</taxon>
        <taxon>Basidiomycota</taxon>
        <taxon>Agaricomycotina</taxon>
        <taxon>Tremellomycetes</taxon>
        <taxon>Tremellales</taxon>
        <taxon>Rhynchogastremaceae</taxon>
        <taxon>Papiliotrema</taxon>
    </lineage>
</organism>
<feature type="coiled-coil region" evidence="6">
    <location>
        <begin position="1134"/>
        <end position="1161"/>
    </location>
</feature>
<keyword evidence="5" id="KW-0206">Cytoskeleton</keyword>
<dbReference type="GO" id="GO:0005815">
    <property type="term" value="C:microtubule organizing center"/>
    <property type="evidence" value="ECO:0007669"/>
    <property type="project" value="UniProtKB-SubCell"/>
</dbReference>